<dbReference type="Proteomes" id="UP001201701">
    <property type="component" value="Unassembled WGS sequence"/>
</dbReference>
<dbReference type="RefSeq" id="WP_239367803.1">
    <property type="nucleotide sequence ID" value="NZ_JAKREW010000020.1"/>
</dbReference>
<name>A0ABS9QHZ1_9HYPH</name>
<accession>A0ABS9QHZ1</accession>
<comment type="caution">
    <text evidence="1">The sequence shown here is derived from an EMBL/GenBank/DDBJ whole genome shotgun (WGS) entry which is preliminary data.</text>
</comment>
<protein>
    <recommendedName>
        <fullName evidence="3">DUF982 domain-containing protein</fullName>
    </recommendedName>
</protein>
<reference evidence="1 2" key="1">
    <citation type="submission" date="2022-02" db="EMBL/GenBank/DDBJ databases">
        <title>Draft genome sequence of Mezorhizobium retamae strain IRAMC:0171 isolated from Retama raetam nodules.</title>
        <authorList>
            <person name="Bengaied R."/>
            <person name="Sbissi I."/>
            <person name="Huber K."/>
            <person name="Ghodbane F."/>
            <person name="Nouioui I."/>
            <person name="Tarhouni M."/>
            <person name="Gtari M."/>
        </authorList>
    </citation>
    <scope>NUCLEOTIDE SEQUENCE [LARGE SCALE GENOMIC DNA]</scope>
    <source>
        <strain evidence="1 2">IRAMC:0171</strain>
    </source>
</reference>
<evidence type="ECO:0000313" key="1">
    <source>
        <dbReference type="EMBL" id="MCG7507040.1"/>
    </source>
</evidence>
<sequence>MLDAGQALMRNCRMWKRIGTSLEKAAYKAAEGGLDKRAIALAKTAEACFWQATGDSDAVDPKNIPS</sequence>
<organism evidence="1 2">
    <name type="scientific">Mesorhizobium retamae</name>
    <dbReference type="NCBI Taxonomy" id="2912854"/>
    <lineage>
        <taxon>Bacteria</taxon>
        <taxon>Pseudomonadati</taxon>
        <taxon>Pseudomonadota</taxon>
        <taxon>Alphaproteobacteria</taxon>
        <taxon>Hyphomicrobiales</taxon>
        <taxon>Phyllobacteriaceae</taxon>
        <taxon>Mesorhizobium</taxon>
    </lineage>
</organism>
<proteinExistence type="predicted"/>
<gene>
    <name evidence="1" type="ORF">L4923_18590</name>
</gene>
<evidence type="ECO:0000313" key="2">
    <source>
        <dbReference type="Proteomes" id="UP001201701"/>
    </source>
</evidence>
<evidence type="ECO:0008006" key="3">
    <source>
        <dbReference type="Google" id="ProtNLM"/>
    </source>
</evidence>
<keyword evidence="2" id="KW-1185">Reference proteome</keyword>
<dbReference type="EMBL" id="JAKREW010000020">
    <property type="protein sequence ID" value="MCG7507040.1"/>
    <property type="molecule type" value="Genomic_DNA"/>
</dbReference>